<feature type="compositionally biased region" description="Pro residues" evidence="1">
    <location>
        <begin position="73"/>
        <end position="123"/>
    </location>
</feature>
<protein>
    <submittedName>
        <fullName evidence="3">Uncharacterized protein</fullName>
    </submittedName>
</protein>
<feature type="compositionally biased region" description="Pro residues" evidence="1">
    <location>
        <begin position="48"/>
        <end position="64"/>
    </location>
</feature>
<keyword evidence="2" id="KW-0472">Membrane</keyword>
<evidence type="ECO:0000256" key="2">
    <source>
        <dbReference type="SAM" id="Phobius"/>
    </source>
</evidence>
<sequence length="138" mass="14216">MCYVGKATKIFIFVVTVLIVLGLTLGFGLFRHKSHKCSGDSCHSSPPITFPNPNTPVNPSPPDSNPFYTDTQPTPPGSNPTSPPPPPPPDPTLAPPPPAPLVLSPPPPPIGPSITGSPPPSYSPPSNTVLVTPGPVHA</sequence>
<keyword evidence="4" id="KW-1185">Reference proteome</keyword>
<feature type="transmembrane region" description="Helical" evidence="2">
    <location>
        <begin position="12"/>
        <end position="30"/>
    </location>
</feature>
<gene>
    <name evidence="3" type="ORF">MANES_10G111600v8</name>
</gene>
<proteinExistence type="predicted"/>
<evidence type="ECO:0000313" key="3">
    <source>
        <dbReference type="EMBL" id="OAY39645.1"/>
    </source>
</evidence>
<dbReference type="Proteomes" id="UP000091857">
    <property type="component" value="Chromosome 10"/>
</dbReference>
<reference evidence="4" key="1">
    <citation type="journal article" date="2016" name="Nat. Biotechnol.">
        <title>Sequencing wild and cultivated cassava and related species reveals extensive interspecific hybridization and genetic diversity.</title>
        <authorList>
            <person name="Bredeson J.V."/>
            <person name="Lyons J.B."/>
            <person name="Prochnik S.E."/>
            <person name="Wu G.A."/>
            <person name="Ha C.M."/>
            <person name="Edsinger-Gonzales E."/>
            <person name="Grimwood J."/>
            <person name="Schmutz J."/>
            <person name="Rabbi I.Y."/>
            <person name="Egesi C."/>
            <person name="Nauluvula P."/>
            <person name="Lebot V."/>
            <person name="Ndunguru J."/>
            <person name="Mkamilo G."/>
            <person name="Bart R.S."/>
            <person name="Setter T.L."/>
            <person name="Gleadow R.M."/>
            <person name="Kulakow P."/>
            <person name="Ferguson M.E."/>
            <person name="Rounsley S."/>
            <person name="Rokhsar D.S."/>
        </authorList>
    </citation>
    <scope>NUCLEOTIDE SEQUENCE [LARGE SCALE GENOMIC DNA]</scope>
    <source>
        <strain evidence="4">cv. AM560-2</strain>
    </source>
</reference>
<evidence type="ECO:0000313" key="4">
    <source>
        <dbReference type="Proteomes" id="UP000091857"/>
    </source>
</evidence>
<dbReference type="EMBL" id="CM004396">
    <property type="protein sequence ID" value="OAY39645.1"/>
    <property type="molecule type" value="Genomic_DNA"/>
</dbReference>
<keyword evidence="2" id="KW-1133">Transmembrane helix</keyword>
<dbReference type="PANTHER" id="PTHR36036">
    <property type="entry name" value="PROLINE-RICH FAMILY PROTEIN"/>
    <property type="match status" value="1"/>
</dbReference>
<organism evidence="3 4">
    <name type="scientific">Manihot esculenta</name>
    <name type="common">Cassava</name>
    <name type="synonym">Jatropha manihot</name>
    <dbReference type="NCBI Taxonomy" id="3983"/>
    <lineage>
        <taxon>Eukaryota</taxon>
        <taxon>Viridiplantae</taxon>
        <taxon>Streptophyta</taxon>
        <taxon>Embryophyta</taxon>
        <taxon>Tracheophyta</taxon>
        <taxon>Spermatophyta</taxon>
        <taxon>Magnoliopsida</taxon>
        <taxon>eudicotyledons</taxon>
        <taxon>Gunneridae</taxon>
        <taxon>Pentapetalae</taxon>
        <taxon>rosids</taxon>
        <taxon>fabids</taxon>
        <taxon>Malpighiales</taxon>
        <taxon>Euphorbiaceae</taxon>
        <taxon>Crotonoideae</taxon>
        <taxon>Manihoteae</taxon>
        <taxon>Manihot</taxon>
    </lineage>
</organism>
<dbReference type="OMA" id="GCYVGKA"/>
<dbReference type="AlphaFoldDB" id="A0A2C9V5G7"/>
<dbReference type="PANTHER" id="PTHR36036:SF1">
    <property type="entry name" value="PROLINE-RICH FAMILY PROTEIN"/>
    <property type="match status" value="1"/>
</dbReference>
<dbReference type="PRINTS" id="PR01217">
    <property type="entry name" value="PRICHEXTENSN"/>
</dbReference>
<accession>A0A2C9V5G7</accession>
<name>A0A2C9V5G7_MANES</name>
<evidence type="ECO:0000256" key="1">
    <source>
        <dbReference type="SAM" id="MobiDB-lite"/>
    </source>
</evidence>
<comment type="caution">
    <text evidence="3">The sequence shown here is derived from an EMBL/GenBank/DDBJ whole genome shotgun (WGS) entry which is preliminary data.</text>
</comment>
<dbReference type="InterPro" id="IPR040277">
    <property type="entry name" value="Os04g0629400-like"/>
</dbReference>
<keyword evidence="2" id="KW-0812">Transmembrane</keyword>
<dbReference type="Gramene" id="Manes.10G111600.1.v8.1">
    <property type="protein sequence ID" value="Manes.10G111600.1.v8.1.CDS.1"/>
    <property type="gene ID" value="Manes.10G111600.v8.1"/>
</dbReference>
<feature type="region of interest" description="Disordered" evidence="1">
    <location>
        <begin position="37"/>
        <end position="138"/>
    </location>
</feature>